<organism evidence="11 12">
    <name type="scientific">Hymenobacter coccineus</name>
    <dbReference type="NCBI Taxonomy" id="1908235"/>
    <lineage>
        <taxon>Bacteria</taxon>
        <taxon>Pseudomonadati</taxon>
        <taxon>Bacteroidota</taxon>
        <taxon>Cytophagia</taxon>
        <taxon>Cytophagales</taxon>
        <taxon>Hymenobacteraceae</taxon>
        <taxon>Hymenobacter</taxon>
    </lineage>
</organism>
<dbReference type="SMART" id="SM00086">
    <property type="entry name" value="PAC"/>
    <property type="match status" value="1"/>
</dbReference>
<dbReference type="SMART" id="SM00388">
    <property type="entry name" value="HisKA"/>
    <property type="match status" value="1"/>
</dbReference>
<comment type="catalytic activity">
    <reaction evidence="1">
        <text>ATP + protein L-histidine = ADP + protein N-phospho-L-histidine.</text>
        <dbReference type="EC" id="2.7.13.3"/>
    </reaction>
</comment>
<evidence type="ECO:0000256" key="5">
    <source>
        <dbReference type="ARBA" id="ARBA00022777"/>
    </source>
</evidence>
<dbReference type="InterPro" id="IPR003661">
    <property type="entry name" value="HisK_dim/P_dom"/>
</dbReference>
<evidence type="ECO:0000256" key="1">
    <source>
        <dbReference type="ARBA" id="ARBA00000085"/>
    </source>
</evidence>
<dbReference type="NCBIfam" id="TIGR00229">
    <property type="entry name" value="sensory_box"/>
    <property type="match status" value="1"/>
</dbReference>
<gene>
    <name evidence="11" type="ORF">BEN49_17575</name>
</gene>
<dbReference type="InterPro" id="IPR003594">
    <property type="entry name" value="HATPase_dom"/>
</dbReference>
<evidence type="ECO:0000259" key="8">
    <source>
        <dbReference type="PROSITE" id="PS50109"/>
    </source>
</evidence>
<evidence type="ECO:0000256" key="7">
    <source>
        <dbReference type="SAM" id="Phobius"/>
    </source>
</evidence>
<keyword evidence="3" id="KW-0597">Phosphoprotein</keyword>
<name>A0A1G1TMF3_9BACT</name>
<feature type="coiled-coil region" evidence="6">
    <location>
        <begin position="132"/>
        <end position="159"/>
    </location>
</feature>
<dbReference type="InterPro" id="IPR036890">
    <property type="entry name" value="HATPase_C_sf"/>
</dbReference>
<dbReference type="InterPro" id="IPR001610">
    <property type="entry name" value="PAC"/>
</dbReference>
<dbReference type="FunFam" id="3.30.450.20:FF:000099">
    <property type="entry name" value="Sensory box sensor histidine kinase"/>
    <property type="match status" value="1"/>
</dbReference>
<dbReference type="InterPro" id="IPR035965">
    <property type="entry name" value="PAS-like_dom_sf"/>
</dbReference>
<accession>A0A1G1TMF3</accession>
<evidence type="ECO:0000259" key="9">
    <source>
        <dbReference type="PROSITE" id="PS50112"/>
    </source>
</evidence>
<dbReference type="PANTHER" id="PTHR43304:SF1">
    <property type="entry name" value="PAC DOMAIN-CONTAINING PROTEIN"/>
    <property type="match status" value="1"/>
</dbReference>
<dbReference type="Pfam" id="PF02518">
    <property type="entry name" value="HATPase_c"/>
    <property type="match status" value="1"/>
</dbReference>
<reference evidence="11 12" key="1">
    <citation type="submission" date="2016-08" db="EMBL/GenBank/DDBJ databases">
        <title>Hymenobacter coccineus sp. nov., Hymenobacter lapidarius sp. nov. and Hymenobacter glacialis sp. nov., isolated from Antarctic soil.</title>
        <authorList>
            <person name="Sedlacek I."/>
            <person name="Kralova S."/>
            <person name="Kyrova K."/>
            <person name="Maslanova I."/>
            <person name="Stankova E."/>
            <person name="Vrbovska V."/>
            <person name="Nemec M."/>
            <person name="Bartak M."/>
            <person name="Svec P."/>
            <person name="Busse H.-J."/>
            <person name="Pantucek R."/>
        </authorList>
    </citation>
    <scope>NUCLEOTIDE SEQUENCE [LARGE SCALE GENOMIC DNA]</scope>
    <source>
        <strain evidence="11 12">CCM 8649</strain>
    </source>
</reference>
<evidence type="ECO:0000256" key="4">
    <source>
        <dbReference type="ARBA" id="ARBA00022679"/>
    </source>
</evidence>
<evidence type="ECO:0000313" key="12">
    <source>
        <dbReference type="Proteomes" id="UP000177506"/>
    </source>
</evidence>
<dbReference type="InterPro" id="IPR052162">
    <property type="entry name" value="Sensor_kinase/Photoreceptor"/>
</dbReference>
<dbReference type="Pfam" id="PF08447">
    <property type="entry name" value="PAS_3"/>
    <property type="match status" value="1"/>
</dbReference>
<keyword evidence="7" id="KW-0812">Transmembrane</keyword>
<evidence type="ECO:0000313" key="11">
    <source>
        <dbReference type="EMBL" id="OGX92032.1"/>
    </source>
</evidence>
<dbReference type="Pfam" id="PF25487">
    <property type="entry name" value="ETR1_N"/>
    <property type="match status" value="1"/>
</dbReference>
<evidence type="ECO:0000256" key="2">
    <source>
        <dbReference type="ARBA" id="ARBA00012438"/>
    </source>
</evidence>
<evidence type="ECO:0000256" key="6">
    <source>
        <dbReference type="SAM" id="Coils"/>
    </source>
</evidence>
<dbReference type="Gene3D" id="3.30.450.20">
    <property type="entry name" value="PAS domain"/>
    <property type="match status" value="1"/>
</dbReference>
<feature type="transmembrane region" description="Helical" evidence="7">
    <location>
        <begin position="96"/>
        <end position="116"/>
    </location>
</feature>
<dbReference type="PRINTS" id="PR00344">
    <property type="entry name" value="BCTRLSENSOR"/>
</dbReference>
<dbReference type="InterPro" id="IPR000700">
    <property type="entry name" value="PAS-assoc_C"/>
</dbReference>
<dbReference type="PROSITE" id="PS50112">
    <property type="entry name" value="PAS"/>
    <property type="match status" value="1"/>
</dbReference>
<dbReference type="SUPFAM" id="SSF55785">
    <property type="entry name" value="PYP-like sensor domain (PAS domain)"/>
    <property type="match status" value="1"/>
</dbReference>
<feature type="domain" description="Histidine kinase" evidence="8">
    <location>
        <begin position="295"/>
        <end position="517"/>
    </location>
</feature>
<sequence length="524" mass="58684">MKEFFSGLLDPKGFPARWHCGQWTDFHGWLYIVSDLLIWSAYFAIPFLLLRFISQRRDVPFNRLFWLFGLFIFACGATHLLDALIFWLPLYRLNGLLLLVTAVASWGTVWALAGVLPQALLLKTPADLERIVKDRTTELAAANQQLQEVAAQLRHRNAEFSTLTNAMPQLAWMAETDGQISWYNQQWYDYTGLSFADLGGINWQQHIHPDDFAATAAAWQHALATGEPLTTLRNRWKRAANGEYRWHLVRAVPLHDEATGAIRLWVGTNTDIHAQQVQQQELERVNADLNTFVYTASHDLKTPIHNIEALLEELREELAPVPVPADVATLLTLMRGAVDRFKGTIGQLTEVAKLQHLSEAPTTAVDLAALVEEVRQDLRPLFAATGGQLHLDVAACPRLVFAEKNLRSVVHNLLSNALKYRHPDRVPAVWLRTYPASADGSRSAVLEVEDNGLGLALGPAEERKLFGLFERLHDHVEGSGLGLFMVKKIVENAGGRIEVSSRLGQGTVFRLHLPAPRPALQEEG</sequence>
<feature type="transmembrane region" description="Helical" evidence="7">
    <location>
        <begin position="64"/>
        <end position="90"/>
    </location>
</feature>
<dbReference type="InterPro" id="IPR036097">
    <property type="entry name" value="HisK_dim/P_sf"/>
</dbReference>
<keyword evidence="12" id="KW-1185">Reference proteome</keyword>
<keyword evidence="5" id="KW-0418">Kinase</keyword>
<dbReference type="SUPFAM" id="SSF55874">
    <property type="entry name" value="ATPase domain of HSP90 chaperone/DNA topoisomerase II/histidine kinase"/>
    <property type="match status" value="1"/>
</dbReference>
<dbReference type="GO" id="GO:0000155">
    <property type="term" value="F:phosphorelay sensor kinase activity"/>
    <property type="evidence" value="ECO:0007669"/>
    <property type="project" value="InterPro"/>
</dbReference>
<keyword evidence="7" id="KW-1133">Transmembrane helix</keyword>
<evidence type="ECO:0000259" key="10">
    <source>
        <dbReference type="PROSITE" id="PS50113"/>
    </source>
</evidence>
<dbReference type="PROSITE" id="PS50109">
    <property type="entry name" value="HIS_KIN"/>
    <property type="match status" value="1"/>
</dbReference>
<dbReference type="Proteomes" id="UP000177506">
    <property type="component" value="Unassembled WGS sequence"/>
</dbReference>
<dbReference type="SMART" id="SM00091">
    <property type="entry name" value="PAS"/>
    <property type="match status" value="1"/>
</dbReference>
<dbReference type="Pfam" id="PF00512">
    <property type="entry name" value="HisKA"/>
    <property type="match status" value="1"/>
</dbReference>
<dbReference type="InterPro" id="IPR013655">
    <property type="entry name" value="PAS_fold_3"/>
</dbReference>
<comment type="caution">
    <text evidence="11">The sequence shown here is derived from an EMBL/GenBank/DDBJ whole genome shotgun (WGS) entry which is preliminary data.</text>
</comment>
<dbReference type="SUPFAM" id="SSF47384">
    <property type="entry name" value="Homodimeric domain of signal transducing histidine kinase"/>
    <property type="match status" value="1"/>
</dbReference>
<dbReference type="InterPro" id="IPR058544">
    <property type="entry name" value="ETR1_N"/>
</dbReference>
<evidence type="ECO:0000256" key="3">
    <source>
        <dbReference type="ARBA" id="ARBA00022553"/>
    </source>
</evidence>
<dbReference type="SMART" id="SM00387">
    <property type="entry name" value="HATPase_c"/>
    <property type="match status" value="1"/>
</dbReference>
<dbReference type="CDD" id="cd00130">
    <property type="entry name" value="PAS"/>
    <property type="match status" value="1"/>
</dbReference>
<feature type="domain" description="PAC" evidence="10">
    <location>
        <begin position="230"/>
        <end position="284"/>
    </location>
</feature>
<feature type="transmembrane region" description="Helical" evidence="7">
    <location>
        <begin position="28"/>
        <end position="52"/>
    </location>
</feature>
<dbReference type="InterPro" id="IPR004358">
    <property type="entry name" value="Sig_transdc_His_kin-like_C"/>
</dbReference>
<dbReference type="InterPro" id="IPR005467">
    <property type="entry name" value="His_kinase_dom"/>
</dbReference>
<dbReference type="Gene3D" id="1.10.287.130">
    <property type="match status" value="1"/>
</dbReference>
<dbReference type="AlphaFoldDB" id="A0A1G1TMF3"/>
<dbReference type="Gene3D" id="3.30.565.10">
    <property type="entry name" value="Histidine kinase-like ATPase, C-terminal domain"/>
    <property type="match status" value="1"/>
</dbReference>
<dbReference type="CDD" id="cd00082">
    <property type="entry name" value="HisKA"/>
    <property type="match status" value="1"/>
</dbReference>
<dbReference type="InterPro" id="IPR000014">
    <property type="entry name" value="PAS"/>
</dbReference>
<keyword evidence="4" id="KW-0808">Transferase</keyword>
<dbReference type="EMBL" id="MDZA01000018">
    <property type="protein sequence ID" value="OGX92032.1"/>
    <property type="molecule type" value="Genomic_DNA"/>
</dbReference>
<dbReference type="PANTHER" id="PTHR43304">
    <property type="entry name" value="PHYTOCHROME-LIKE PROTEIN CPH1"/>
    <property type="match status" value="1"/>
</dbReference>
<dbReference type="PROSITE" id="PS50113">
    <property type="entry name" value="PAC"/>
    <property type="match status" value="1"/>
</dbReference>
<feature type="domain" description="PAS" evidence="9">
    <location>
        <begin position="156"/>
        <end position="226"/>
    </location>
</feature>
<keyword evidence="7" id="KW-0472">Membrane</keyword>
<keyword evidence="6" id="KW-0175">Coiled coil</keyword>
<proteinExistence type="predicted"/>
<protein>
    <recommendedName>
        <fullName evidence="2">histidine kinase</fullName>
        <ecNumber evidence="2">2.7.13.3</ecNumber>
    </recommendedName>
</protein>
<dbReference type="EC" id="2.7.13.3" evidence="2"/>